<feature type="domain" description="Amidohydrolase-related" evidence="3">
    <location>
        <begin position="36"/>
        <end position="371"/>
    </location>
</feature>
<evidence type="ECO:0000256" key="2">
    <source>
        <dbReference type="SAM" id="MobiDB-lite"/>
    </source>
</evidence>
<organism evidence="4 5">
    <name type="scientific">Micromonospora cathayae</name>
    <dbReference type="NCBI Taxonomy" id="3028804"/>
    <lineage>
        <taxon>Bacteria</taxon>
        <taxon>Bacillati</taxon>
        <taxon>Actinomycetota</taxon>
        <taxon>Actinomycetes</taxon>
        <taxon>Micromonosporales</taxon>
        <taxon>Micromonosporaceae</taxon>
        <taxon>Micromonospora</taxon>
    </lineage>
</organism>
<feature type="region of interest" description="Disordered" evidence="2">
    <location>
        <begin position="1"/>
        <end position="23"/>
    </location>
</feature>
<evidence type="ECO:0000259" key="3">
    <source>
        <dbReference type="Pfam" id="PF04909"/>
    </source>
</evidence>
<dbReference type="RefSeq" id="WP_275029722.1">
    <property type="nucleotide sequence ID" value="NZ_CP118615.1"/>
</dbReference>
<sequence length="382" mass="41007">MTVTSAPGPGDASSAGAPAIAPAGTPAIDTAGVPAIDTHTHFWPRGLLAAGRAGRDWYGWRPVTEADGRRAFALGRTVLNFAPPEVDLADPTARLAARAQQQGIGFEAVQVAGFLFNYHLDAARGAAFCRELNTELAELEAAAPDTYRGLAQLPLQDRDAALAVLDHAVKELGLRHFVLTPAVNGRNLDDPQILPVLEAMAEAGVTANVHPAFFDKLGAGDRLGRYYFESSFAAPVEASIGLMTVIHSGLLDRHPDFRMCFTHGGGIAIHSLGRFDHRWHMISSAQRTMARPPSEYLAAGNLFYDVLVHDVRALELVIERVGVDQLTIGTDHPFAWDHPGGAANWIRTADFLDAAAREKILWRNAARFYGLDTSVPPGTAGS</sequence>
<gene>
    <name evidence="4" type="ORF">PVK37_22810</name>
</gene>
<accession>A0ABY7ZJV1</accession>
<evidence type="ECO:0000313" key="4">
    <source>
        <dbReference type="EMBL" id="WDZ83272.1"/>
    </source>
</evidence>
<reference evidence="4 5" key="1">
    <citation type="submission" date="2023-02" db="EMBL/GenBank/DDBJ databases">
        <authorList>
            <person name="Mo P."/>
        </authorList>
    </citation>
    <scope>NUCLEOTIDE SEQUENCE [LARGE SCALE GENOMIC DNA]</scope>
    <source>
        <strain evidence="4 5">HUAS 3</strain>
    </source>
</reference>
<keyword evidence="5" id="KW-1185">Reference proteome</keyword>
<dbReference type="EMBL" id="CP118615">
    <property type="protein sequence ID" value="WDZ83272.1"/>
    <property type="molecule type" value="Genomic_DNA"/>
</dbReference>
<dbReference type="PANTHER" id="PTHR21240:SF28">
    <property type="entry name" value="ISO-OROTATE DECARBOXYLASE (EUROFUNG)"/>
    <property type="match status" value="1"/>
</dbReference>
<dbReference type="Proteomes" id="UP001219605">
    <property type="component" value="Chromosome"/>
</dbReference>
<dbReference type="SUPFAM" id="SSF51556">
    <property type="entry name" value="Metallo-dependent hydrolases"/>
    <property type="match status" value="1"/>
</dbReference>
<evidence type="ECO:0000256" key="1">
    <source>
        <dbReference type="ARBA" id="ARBA00023239"/>
    </source>
</evidence>
<dbReference type="InterPro" id="IPR032465">
    <property type="entry name" value="ACMSD"/>
</dbReference>
<dbReference type="PANTHER" id="PTHR21240">
    <property type="entry name" value="2-AMINO-3-CARBOXYLMUCONATE-6-SEMIALDEHYDE DECARBOXYLASE"/>
    <property type="match status" value="1"/>
</dbReference>
<keyword evidence="1" id="KW-0456">Lyase</keyword>
<dbReference type="Gene3D" id="3.20.20.140">
    <property type="entry name" value="Metal-dependent hydrolases"/>
    <property type="match status" value="1"/>
</dbReference>
<dbReference type="Pfam" id="PF04909">
    <property type="entry name" value="Amidohydro_2"/>
    <property type="match status" value="1"/>
</dbReference>
<dbReference type="InterPro" id="IPR006680">
    <property type="entry name" value="Amidohydro-rel"/>
</dbReference>
<dbReference type="InterPro" id="IPR032466">
    <property type="entry name" value="Metal_Hydrolase"/>
</dbReference>
<protein>
    <submittedName>
        <fullName evidence="4">Amidohydrolase family protein</fullName>
    </submittedName>
</protein>
<evidence type="ECO:0000313" key="5">
    <source>
        <dbReference type="Proteomes" id="UP001219605"/>
    </source>
</evidence>
<name>A0ABY7ZJV1_9ACTN</name>
<proteinExistence type="predicted"/>